<feature type="signal peptide" evidence="7">
    <location>
        <begin position="1"/>
        <end position="17"/>
    </location>
</feature>
<dbReference type="InterPro" id="IPR033954">
    <property type="entry name" value="DiS-bond_Isoase_DsbC/G"/>
</dbReference>
<dbReference type="InterPro" id="IPR036249">
    <property type="entry name" value="Thioredoxin-like_sf"/>
</dbReference>
<keyword evidence="11" id="KW-1185">Reference proteome</keyword>
<dbReference type="SUPFAM" id="SSF54423">
    <property type="entry name" value="DsbC/DsbG N-terminal domain-like"/>
    <property type="match status" value="1"/>
</dbReference>
<dbReference type="PANTHER" id="PTHR35272">
    <property type="entry name" value="THIOL:DISULFIDE INTERCHANGE PROTEIN DSBC-RELATED"/>
    <property type="match status" value="1"/>
</dbReference>
<comment type="subcellular location">
    <subcellularLocation>
        <location evidence="1 7">Periplasm</location>
    </subcellularLocation>
</comment>
<feature type="domain" description="Thioredoxin-like fold" evidence="9">
    <location>
        <begin position="116"/>
        <end position="241"/>
    </location>
</feature>
<evidence type="ECO:0000256" key="6">
    <source>
        <dbReference type="ARBA" id="ARBA00023284"/>
    </source>
</evidence>
<dbReference type="InterPro" id="IPR009094">
    <property type="entry name" value="DiS-bond_isomerase_DsbC/G_N_sf"/>
</dbReference>
<reference evidence="11" key="1">
    <citation type="submission" date="2017-11" db="EMBL/GenBank/DDBJ databases">
        <authorList>
            <person name="Chan K.G."/>
            <person name="Lee L.S."/>
        </authorList>
    </citation>
    <scope>NUCLEOTIDE SEQUENCE [LARGE SCALE GENOMIC DNA]</scope>
    <source>
        <strain evidence="11">DSM 100970</strain>
    </source>
</reference>
<evidence type="ECO:0000313" key="10">
    <source>
        <dbReference type="EMBL" id="AUR51196.1"/>
    </source>
</evidence>
<dbReference type="Pfam" id="PF13098">
    <property type="entry name" value="Thioredoxin_2"/>
    <property type="match status" value="1"/>
</dbReference>
<dbReference type="Proteomes" id="UP000236655">
    <property type="component" value="Chromosome"/>
</dbReference>
<dbReference type="KEGG" id="nba:CUN60_02380"/>
<dbReference type="GO" id="GO:0042597">
    <property type="term" value="C:periplasmic space"/>
    <property type="evidence" value="ECO:0007669"/>
    <property type="project" value="UniProtKB-SubCell"/>
</dbReference>
<feature type="domain" description="Disulphide bond isomerase DsbC/G N-terminal" evidence="8">
    <location>
        <begin position="28"/>
        <end position="92"/>
    </location>
</feature>
<keyword evidence="4 7" id="KW-0574">Periplasm</keyword>
<dbReference type="Gene3D" id="3.10.450.70">
    <property type="entry name" value="Disulphide bond isomerase, DsbC/G, N-terminal"/>
    <property type="match status" value="1"/>
</dbReference>
<keyword evidence="5" id="KW-1015">Disulfide bond</keyword>
<dbReference type="AlphaFoldDB" id="A0A2I7N403"/>
<keyword evidence="6 7" id="KW-0676">Redox-active center</keyword>
<sequence length="261" mass="27805">MKKILVGLMLIAGLAACNNNGGGSNSVSPDKIKADLVKQVPGLTQVDQVNPTKISGLYEVVVGRKIFYVSTDGKFAVFGNIVDLATKQSVTEQRMQDLAKVDFSKLPLDLAIKQVNGDGSRKIAVFTDPDCPYCKMFEKQVVPQLQNVTVYSFLFPLPIHPNAATHAKQIWCSKDRAATWAAWMQKDTALPTNTSCDTSGLDKVMKVGTEVVQVDGTPTIVLSTGQILPGMVPADQLNAKLDEISGKAPAAASAPSASAAK</sequence>
<dbReference type="InterPro" id="IPR051470">
    <property type="entry name" value="Thiol:disulfide_interchange"/>
</dbReference>
<dbReference type="OrthoDB" id="12976at2"/>
<evidence type="ECO:0000256" key="1">
    <source>
        <dbReference type="ARBA" id="ARBA00004418"/>
    </source>
</evidence>
<accession>A0A2I7N403</accession>
<keyword evidence="3 7" id="KW-0732">Signal</keyword>
<dbReference type="CDD" id="cd03020">
    <property type="entry name" value="DsbA_DsbC_DsbG"/>
    <property type="match status" value="1"/>
</dbReference>
<evidence type="ECO:0000256" key="3">
    <source>
        <dbReference type="ARBA" id="ARBA00022729"/>
    </source>
</evidence>
<dbReference type="InterPro" id="IPR018950">
    <property type="entry name" value="DiS-bond_isomerase_DsbC/G_N"/>
</dbReference>
<evidence type="ECO:0000256" key="2">
    <source>
        <dbReference type="ARBA" id="ARBA00009813"/>
    </source>
</evidence>
<dbReference type="PROSITE" id="PS51257">
    <property type="entry name" value="PROKAR_LIPOPROTEIN"/>
    <property type="match status" value="1"/>
</dbReference>
<dbReference type="SUPFAM" id="SSF52833">
    <property type="entry name" value="Thioredoxin-like"/>
    <property type="match status" value="1"/>
</dbReference>
<gene>
    <name evidence="10" type="ORF">CUN60_02380</name>
</gene>
<evidence type="ECO:0000256" key="7">
    <source>
        <dbReference type="RuleBase" id="RU364038"/>
    </source>
</evidence>
<evidence type="ECO:0000259" key="8">
    <source>
        <dbReference type="Pfam" id="PF10411"/>
    </source>
</evidence>
<protein>
    <recommendedName>
        <fullName evidence="7">Thiol:disulfide interchange protein</fullName>
    </recommendedName>
</protein>
<dbReference type="Gene3D" id="3.40.30.10">
    <property type="entry name" value="Glutaredoxin"/>
    <property type="match status" value="1"/>
</dbReference>
<evidence type="ECO:0000313" key="11">
    <source>
        <dbReference type="Proteomes" id="UP000236655"/>
    </source>
</evidence>
<evidence type="ECO:0000256" key="5">
    <source>
        <dbReference type="ARBA" id="ARBA00023157"/>
    </source>
</evidence>
<dbReference type="InterPro" id="IPR012336">
    <property type="entry name" value="Thioredoxin-like_fold"/>
</dbReference>
<name>A0A2I7N403_9NEIS</name>
<evidence type="ECO:0000259" key="9">
    <source>
        <dbReference type="Pfam" id="PF13098"/>
    </source>
</evidence>
<dbReference type="RefSeq" id="WP_102950496.1">
    <property type="nucleotide sequence ID" value="NZ_CP024847.1"/>
</dbReference>
<evidence type="ECO:0000256" key="4">
    <source>
        <dbReference type="ARBA" id="ARBA00022764"/>
    </source>
</evidence>
<dbReference type="EMBL" id="CP024847">
    <property type="protein sequence ID" value="AUR51196.1"/>
    <property type="molecule type" value="Genomic_DNA"/>
</dbReference>
<dbReference type="Pfam" id="PF10411">
    <property type="entry name" value="DsbC_N"/>
    <property type="match status" value="1"/>
</dbReference>
<comment type="function">
    <text evidence="7">Required for disulfide bond formation in some periplasmic proteins. Acts by transferring its disulfide bond to other proteins and is reduced in the process.</text>
</comment>
<proteinExistence type="inferred from homology"/>
<feature type="chain" id="PRO_5014206980" description="Thiol:disulfide interchange protein" evidence="7">
    <location>
        <begin position="18"/>
        <end position="261"/>
    </location>
</feature>
<comment type="similarity">
    <text evidence="2 7">Belongs to the thioredoxin family. DsbC subfamily.</text>
</comment>
<dbReference type="PANTHER" id="PTHR35272:SF3">
    <property type="entry name" value="THIOL:DISULFIDE INTERCHANGE PROTEIN DSBC"/>
    <property type="match status" value="1"/>
</dbReference>
<organism evidence="10 11">
    <name type="scientific">Aquella oligotrophica</name>
    <dbReference type="NCBI Taxonomy" id="2067065"/>
    <lineage>
        <taxon>Bacteria</taxon>
        <taxon>Pseudomonadati</taxon>
        <taxon>Pseudomonadota</taxon>
        <taxon>Betaproteobacteria</taxon>
        <taxon>Neisseriales</taxon>
        <taxon>Neisseriaceae</taxon>
        <taxon>Aquella</taxon>
    </lineage>
</organism>